<dbReference type="Gene3D" id="3.40.630.190">
    <property type="entry name" value="LCP protein"/>
    <property type="match status" value="1"/>
</dbReference>
<evidence type="ECO:0000259" key="2">
    <source>
        <dbReference type="Pfam" id="PF03816"/>
    </source>
</evidence>
<dbReference type="InterPro" id="IPR004474">
    <property type="entry name" value="LytR_CpsA_psr"/>
</dbReference>
<dbReference type="Pfam" id="PF03816">
    <property type="entry name" value="LytR_cpsA_psr"/>
    <property type="match status" value="1"/>
</dbReference>
<accession>A0A505DIJ2</accession>
<feature type="domain" description="Cell envelope-related transcriptional attenuator" evidence="2">
    <location>
        <begin position="85"/>
        <end position="237"/>
    </location>
</feature>
<gene>
    <name evidence="3" type="ORF">FGD71_013475</name>
</gene>
<dbReference type="OrthoDB" id="9782542at2"/>
<dbReference type="PANTHER" id="PTHR33392:SF6">
    <property type="entry name" value="POLYISOPRENYL-TEICHOIC ACID--PEPTIDOGLYCAN TEICHOIC ACID TRANSFERASE TAGU"/>
    <property type="match status" value="1"/>
</dbReference>
<name>A0A505DIJ2_9ACTN</name>
<dbReference type="EMBL" id="VCHX02000111">
    <property type="protein sequence ID" value="TPQ21725.1"/>
    <property type="molecule type" value="Genomic_DNA"/>
</dbReference>
<comment type="similarity">
    <text evidence="1">Belongs to the LytR/CpsA/Psr (LCP) family.</text>
</comment>
<comment type="caution">
    <text evidence="3">The sequence shown here is derived from an EMBL/GenBank/DDBJ whole genome shotgun (WGS) entry which is preliminary data.</text>
</comment>
<dbReference type="RefSeq" id="WP_119100668.1">
    <property type="nucleotide sequence ID" value="NZ_QXMJ01000111.1"/>
</dbReference>
<evidence type="ECO:0000256" key="1">
    <source>
        <dbReference type="ARBA" id="ARBA00006068"/>
    </source>
</evidence>
<sequence>MQVRDLFPDRRWVRLVALGSGLLLIAAVAVGGGTYAHLDGNIRSDDAPARALDADRAVRPKSMAPGAQNILLLGSDLEAVRDSQRSDVTILLHLSADRSRAALVSVPRDLMVQIPRCRKPDGGTSRAQYAQFNWAFQFGGAACAIRTFEELTGVRVDHHLIIDFTGFRKVVDAMGGVQVDVPQKVKVPGDKLVLRPGKQHLNGHQALVLVRGRSGVGDGSDLQRIERQKLFLRDLLAGARSGGVLEDTTRLFPVLNALTRSLTADPGLDSLRELYGLVNSAAGIPQSRTSIVTIPSVEDPDRWGRYKPVKRQAKALFKALREDKPLPTRLYNAYDPANDEL</sequence>
<dbReference type="Proteomes" id="UP000317378">
    <property type="component" value="Unassembled WGS sequence"/>
</dbReference>
<reference evidence="3 4" key="1">
    <citation type="submission" date="2019-06" db="EMBL/GenBank/DDBJ databases">
        <title>Streptomyces sporangiiformans sp. nov., a novel actinomycete isolated from soil in Mount Song.</title>
        <authorList>
            <person name="Han L."/>
        </authorList>
    </citation>
    <scope>NUCLEOTIDE SEQUENCE [LARGE SCALE GENOMIC DNA]</scope>
    <source>
        <strain evidence="3 4">NEAU-SSA 1</strain>
    </source>
</reference>
<dbReference type="NCBIfam" id="TIGR00350">
    <property type="entry name" value="lytR_cpsA_psr"/>
    <property type="match status" value="1"/>
</dbReference>
<proteinExistence type="inferred from homology"/>
<evidence type="ECO:0000313" key="3">
    <source>
        <dbReference type="EMBL" id="TPQ21725.1"/>
    </source>
</evidence>
<dbReference type="PANTHER" id="PTHR33392">
    <property type="entry name" value="POLYISOPRENYL-TEICHOIC ACID--PEPTIDOGLYCAN TEICHOIC ACID TRANSFERASE TAGU"/>
    <property type="match status" value="1"/>
</dbReference>
<protein>
    <submittedName>
        <fullName evidence="3">LytR family transcriptional regulator</fullName>
    </submittedName>
</protein>
<keyword evidence="4" id="KW-1185">Reference proteome</keyword>
<dbReference type="InterPro" id="IPR050922">
    <property type="entry name" value="LytR/CpsA/Psr_CW_biosynth"/>
</dbReference>
<dbReference type="AlphaFoldDB" id="A0A505DIJ2"/>
<organism evidence="3 4">
    <name type="scientific">Streptomyces sporangiiformans</name>
    <dbReference type="NCBI Taxonomy" id="2315329"/>
    <lineage>
        <taxon>Bacteria</taxon>
        <taxon>Bacillati</taxon>
        <taxon>Actinomycetota</taxon>
        <taxon>Actinomycetes</taxon>
        <taxon>Kitasatosporales</taxon>
        <taxon>Streptomycetaceae</taxon>
        <taxon>Streptomyces</taxon>
    </lineage>
</organism>
<evidence type="ECO:0000313" key="4">
    <source>
        <dbReference type="Proteomes" id="UP000317378"/>
    </source>
</evidence>